<dbReference type="EMBL" id="AP024450">
    <property type="protein sequence ID" value="BCS30036.1"/>
    <property type="molecule type" value="Genomic_DNA"/>
</dbReference>
<dbReference type="RefSeq" id="XP_041562222.1">
    <property type="nucleotide sequence ID" value="XM_041696608.1"/>
</dbReference>
<dbReference type="KEGG" id="apuu:APUU_80339S"/>
<reference evidence="1" key="2">
    <citation type="submission" date="2021-02" db="EMBL/GenBank/DDBJ databases">
        <title>Aspergillus puulaauensis MK2 genome sequence.</title>
        <authorList>
            <person name="Futagami T."/>
            <person name="Mori K."/>
            <person name="Kadooka C."/>
            <person name="Tanaka T."/>
        </authorList>
    </citation>
    <scope>NUCLEOTIDE SEQUENCE</scope>
    <source>
        <strain evidence="1">MK2</strain>
    </source>
</reference>
<gene>
    <name evidence="1" type="ORF">APUU_80339S</name>
</gene>
<accession>A0A7R7XYJ3</accession>
<sequence>MAAAFPHYLCIVIFGAEVTPSRDRKRLDSVALTNPNPYTAADVFDLARELNRPDYWRVYPWDLRTVPSQRTVDGASFYSDPEVYFVITRHTAQL</sequence>
<reference evidence="1" key="1">
    <citation type="submission" date="2021-01" db="EMBL/GenBank/DDBJ databases">
        <authorList>
            <consortium name="Aspergillus puulaauensis MK2 genome sequencing consortium"/>
            <person name="Kazuki M."/>
            <person name="Futagami T."/>
        </authorList>
    </citation>
    <scope>NUCLEOTIDE SEQUENCE</scope>
    <source>
        <strain evidence="1">MK2</strain>
    </source>
</reference>
<dbReference type="AlphaFoldDB" id="A0A7R7XYJ3"/>
<evidence type="ECO:0000313" key="1">
    <source>
        <dbReference type="EMBL" id="BCS30036.1"/>
    </source>
</evidence>
<protein>
    <submittedName>
        <fullName evidence="1">Uncharacterized protein</fullName>
    </submittedName>
</protein>
<keyword evidence="2" id="KW-1185">Reference proteome</keyword>
<organism evidence="1 2">
    <name type="scientific">Aspergillus puulaauensis</name>
    <dbReference type="NCBI Taxonomy" id="1220207"/>
    <lineage>
        <taxon>Eukaryota</taxon>
        <taxon>Fungi</taxon>
        <taxon>Dikarya</taxon>
        <taxon>Ascomycota</taxon>
        <taxon>Pezizomycotina</taxon>
        <taxon>Eurotiomycetes</taxon>
        <taxon>Eurotiomycetidae</taxon>
        <taxon>Eurotiales</taxon>
        <taxon>Aspergillaceae</taxon>
        <taxon>Aspergillus</taxon>
    </lineage>
</organism>
<name>A0A7R7XYJ3_9EURO</name>
<evidence type="ECO:0000313" key="2">
    <source>
        <dbReference type="Proteomes" id="UP000654913"/>
    </source>
</evidence>
<proteinExistence type="predicted"/>
<dbReference type="GeneID" id="64980033"/>
<dbReference type="Proteomes" id="UP000654913">
    <property type="component" value="Chromosome 8"/>
</dbReference>